<feature type="transmembrane region" description="Helical" evidence="8">
    <location>
        <begin position="173"/>
        <end position="194"/>
    </location>
</feature>
<reference evidence="10" key="1">
    <citation type="submission" date="2023-04" db="EMBL/GenBank/DDBJ databases">
        <title>Black Yeasts Isolated from many extreme environments.</title>
        <authorList>
            <person name="Coleine C."/>
            <person name="Stajich J.E."/>
            <person name="Selbmann L."/>
        </authorList>
    </citation>
    <scope>NUCLEOTIDE SEQUENCE</scope>
    <source>
        <strain evidence="10">CCFEE 5312</strain>
    </source>
</reference>
<sequence length="591" mass="64757">MSLRRESGEIEKNDHGLPVYSEPRSLHDQAKGRQLSVDADDVAMVNADQYQLKRALKGRHMQMIAMQVPPGGAIGAGLFVNSGSAFQTGGPASVLIGFTLVGISIYLMMQALAELAVMYPINGAFTMYICRFIDPSWGFACGWQYAISWLTVLPFEISAACNIIHYWPGSEGINNAAWITPLLLALVAIQFFGVRGYGEVEFVLSLMKVLACIGFMILGIIINCGGVPTDTRGYIGNRYYKQPFSDAGFLNGFHGFCSVFVTAAFAYTGTELTGLAAAETENPRKEIPRASKQVVWRIAIFYIVNLALIGLVVPPNSKLYSGEGSTSRHSPFVIAIQLAGIKALPSVFNAVILIAVMSVANSCTFGSTRTTQALAANGMAPKIFAYVDKKGRPLVVVGLQLLFGCLAYINLAPSGGDIFTWLLSLSGITVLFVFGSIALAHIRFRKAWAYNGHSVDELPFKAAFGIWGSYICILINVIALVAQFYVALYPIGGPYLDAKIFFELYMAGPFIVVLYLMWKVYSWFVYPEHRKMFVRTKDIDIYTGMREGQRTMISGVDVTEDQRRASISEMQAEDKKKGAMGWAKAAVRVII</sequence>
<feature type="transmembrane region" description="Helical" evidence="8">
    <location>
        <begin position="294"/>
        <end position="313"/>
    </location>
</feature>
<dbReference type="Pfam" id="PF00324">
    <property type="entry name" value="AA_permease"/>
    <property type="match status" value="1"/>
</dbReference>
<dbReference type="PIRSF" id="PIRSF006060">
    <property type="entry name" value="AA_transporter"/>
    <property type="match status" value="1"/>
</dbReference>
<dbReference type="AlphaFoldDB" id="A0AAJ0DEZ1"/>
<dbReference type="InterPro" id="IPR004841">
    <property type="entry name" value="AA-permease/SLC12A_dom"/>
</dbReference>
<evidence type="ECO:0000313" key="11">
    <source>
        <dbReference type="Proteomes" id="UP001271007"/>
    </source>
</evidence>
<dbReference type="InterPro" id="IPR050524">
    <property type="entry name" value="APC_YAT"/>
</dbReference>
<dbReference type="PANTHER" id="PTHR43341">
    <property type="entry name" value="AMINO ACID PERMEASE"/>
    <property type="match status" value="1"/>
</dbReference>
<keyword evidence="5 8" id="KW-1133">Transmembrane helix</keyword>
<feature type="transmembrane region" description="Helical" evidence="8">
    <location>
        <begin position="248"/>
        <end position="267"/>
    </location>
</feature>
<dbReference type="GO" id="GO:0016020">
    <property type="term" value="C:membrane"/>
    <property type="evidence" value="ECO:0007669"/>
    <property type="project" value="UniProtKB-SubCell"/>
</dbReference>
<evidence type="ECO:0000256" key="3">
    <source>
        <dbReference type="ARBA" id="ARBA00022692"/>
    </source>
</evidence>
<dbReference type="EMBL" id="JAWDJX010000019">
    <property type="protein sequence ID" value="KAK3052791.1"/>
    <property type="molecule type" value="Genomic_DNA"/>
</dbReference>
<proteinExistence type="predicted"/>
<dbReference type="Gene3D" id="1.20.1740.10">
    <property type="entry name" value="Amino acid/polyamine transporter I"/>
    <property type="match status" value="1"/>
</dbReference>
<dbReference type="InterPro" id="IPR004840">
    <property type="entry name" value="Amino_acid_permease_CS"/>
</dbReference>
<feature type="transmembrane region" description="Helical" evidence="8">
    <location>
        <begin position="506"/>
        <end position="526"/>
    </location>
</feature>
<organism evidence="10 11">
    <name type="scientific">Extremus antarcticus</name>
    <dbReference type="NCBI Taxonomy" id="702011"/>
    <lineage>
        <taxon>Eukaryota</taxon>
        <taxon>Fungi</taxon>
        <taxon>Dikarya</taxon>
        <taxon>Ascomycota</taxon>
        <taxon>Pezizomycotina</taxon>
        <taxon>Dothideomycetes</taxon>
        <taxon>Dothideomycetidae</taxon>
        <taxon>Mycosphaerellales</taxon>
        <taxon>Extremaceae</taxon>
        <taxon>Extremus</taxon>
    </lineage>
</organism>
<evidence type="ECO:0000313" key="10">
    <source>
        <dbReference type="EMBL" id="KAK3052791.1"/>
    </source>
</evidence>
<dbReference type="FunFam" id="1.20.1740.10:FF:000017">
    <property type="entry name" value="Amino acid permease"/>
    <property type="match status" value="1"/>
</dbReference>
<evidence type="ECO:0000259" key="9">
    <source>
        <dbReference type="Pfam" id="PF00324"/>
    </source>
</evidence>
<dbReference type="PANTHER" id="PTHR43341:SF1">
    <property type="entry name" value="GENERAL AMINO-ACID PERMEASE GAP1"/>
    <property type="match status" value="1"/>
</dbReference>
<comment type="caution">
    <text evidence="10">The sequence shown here is derived from an EMBL/GenBank/DDBJ whole genome shotgun (WGS) entry which is preliminary data.</text>
</comment>
<evidence type="ECO:0000256" key="5">
    <source>
        <dbReference type="ARBA" id="ARBA00022989"/>
    </source>
</evidence>
<dbReference type="Proteomes" id="UP001271007">
    <property type="component" value="Unassembled WGS sequence"/>
</dbReference>
<feature type="transmembrane region" description="Helical" evidence="8">
    <location>
        <begin position="463"/>
        <end position="486"/>
    </location>
</feature>
<accession>A0AAJ0DEZ1</accession>
<dbReference type="GO" id="GO:0015171">
    <property type="term" value="F:amino acid transmembrane transporter activity"/>
    <property type="evidence" value="ECO:0007669"/>
    <property type="project" value="TreeGrafter"/>
</dbReference>
<feature type="compositionally biased region" description="Basic and acidic residues" evidence="7">
    <location>
        <begin position="1"/>
        <end position="15"/>
    </location>
</feature>
<keyword evidence="6 8" id="KW-0472">Membrane</keyword>
<dbReference type="PROSITE" id="PS00218">
    <property type="entry name" value="AMINO_ACID_PERMEASE_1"/>
    <property type="match status" value="1"/>
</dbReference>
<feature type="domain" description="Amino acid permease/ SLC12A" evidence="9">
    <location>
        <begin position="60"/>
        <end position="521"/>
    </location>
</feature>
<feature type="transmembrane region" description="Helical" evidence="8">
    <location>
        <begin position="92"/>
        <end position="109"/>
    </location>
</feature>
<keyword evidence="4" id="KW-0029">Amino-acid transport</keyword>
<evidence type="ECO:0000256" key="6">
    <source>
        <dbReference type="ARBA" id="ARBA00023136"/>
    </source>
</evidence>
<evidence type="ECO:0000256" key="2">
    <source>
        <dbReference type="ARBA" id="ARBA00022448"/>
    </source>
</evidence>
<comment type="subcellular location">
    <subcellularLocation>
        <location evidence="1">Membrane</location>
        <topology evidence="1">Multi-pass membrane protein</topology>
    </subcellularLocation>
</comment>
<feature type="transmembrane region" description="Helical" evidence="8">
    <location>
        <begin position="145"/>
        <end position="167"/>
    </location>
</feature>
<feature type="transmembrane region" description="Helical" evidence="8">
    <location>
        <begin position="418"/>
        <end position="442"/>
    </location>
</feature>
<feature type="transmembrane region" description="Helical" evidence="8">
    <location>
        <begin position="333"/>
        <end position="360"/>
    </location>
</feature>
<evidence type="ECO:0000256" key="1">
    <source>
        <dbReference type="ARBA" id="ARBA00004141"/>
    </source>
</evidence>
<evidence type="ECO:0000256" key="4">
    <source>
        <dbReference type="ARBA" id="ARBA00022970"/>
    </source>
</evidence>
<protein>
    <recommendedName>
        <fullName evidence="9">Amino acid permease/ SLC12A domain-containing protein</fullName>
    </recommendedName>
</protein>
<feature type="transmembrane region" description="Helical" evidence="8">
    <location>
        <begin position="206"/>
        <end position="228"/>
    </location>
</feature>
<feature type="transmembrane region" description="Helical" evidence="8">
    <location>
        <begin position="394"/>
        <end position="412"/>
    </location>
</feature>
<evidence type="ECO:0000256" key="8">
    <source>
        <dbReference type="SAM" id="Phobius"/>
    </source>
</evidence>
<keyword evidence="11" id="KW-1185">Reference proteome</keyword>
<evidence type="ECO:0000256" key="7">
    <source>
        <dbReference type="SAM" id="MobiDB-lite"/>
    </source>
</evidence>
<name>A0AAJ0DEZ1_9PEZI</name>
<keyword evidence="3 8" id="KW-0812">Transmembrane</keyword>
<keyword evidence="2" id="KW-0813">Transport</keyword>
<feature type="region of interest" description="Disordered" evidence="7">
    <location>
        <begin position="1"/>
        <end position="32"/>
    </location>
</feature>
<gene>
    <name evidence="10" type="ORF">LTR09_006274</name>
</gene>